<dbReference type="GO" id="GO:0006270">
    <property type="term" value="P:DNA replication initiation"/>
    <property type="evidence" value="ECO:0007669"/>
    <property type="project" value="UniProtKB-UniRule"/>
</dbReference>
<dbReference type="SMART" id="SM00760">
    <property type="entry name" value="Bac_DnaA_C"/>
    <property type="match status" value="1"/>
</dbReference>
<dbReference type="InterPro" id="IPR018312">
    <property type="entry name" value="Chromosome_initiator_DnaA_CS"/>
</dbReference>
<comment type="subcellular location">
    <subcellularLocation>
        <location evidence="8">Cytoplasm</location>
    </subcellularLocation>
</comment>
<organism evidence="14 15">
    <name type="scientific">Candidatus Gottesmanbacteria bacterium RIFCSPHIGHO2_02_FULL_40_13</name>
    <dbReference type="NCBI Taxonomy" id="1798384"/>
    <lineage>
        <taxon>Bacteria</taxon>
        <taxon>Candidatus Gottesmaniibacteriota</taxon>
    </lineage>
</organism>
<dbReference type="InterPro" id="IPR020591">
    <property type="entry name" value="Chromosome_initiator_DnaA-like"/>
</dbReference>
<evidence type="ECO:0000256" key="1">
    <source>
        <dbReference type="ARBA" id="ARBA00006583"/>
    </source>
</evidence>
<dbReference type="InterPro" id="IPR001957">
    <property type="entry name" value="Chromosome_initiator_DnaA"/>
</dbReference>
<comment type="domain">
    <text evidence="8">Domain I is involved in oligomerization and binding regulators, domain II is flexibile and of varying length in different bacteria, domain III forms the AAA+ region, while domain IV binds dsDNA.</text>
</comment>
<feature type="binding site" evidence="8">
    <location>
        <position position="155"/>
    </location>
    <ligand>
        <name>ATP</name>
        <dbReference type="ChEBI" id="CHEBI:30616"/>
    </ligand>
</feature>
<dbReference type="GO" id="GO:0006275">
    <property type="term" value="P:regulation of DNA replication"/>
    <property type="evidence" value="ECO:0007669"/>
    <property type="project" value="UniProtKB-UniRule"/>
</dbReference>
<dbReference type="InterPro" id="IPR038454">
    <property type="entry name" value="DnaA_N_sf"/>
</dbReference>
<evidence type="ECO:0000259" key="12">
    <source>
        <dbReference type="SMART" id="SM00382"/>
    </source>
</evidence>
<dbReference type="PRINTS" id="PR00051">
    <property type="entry name" value="DNAA"/>
</dbReference>
<dbReference type="GO" id="GO:0005737">
    <property type="term" value="C:cytoplasm"/>
    <property type="evidence" value="ECO:0007669"/>
    <property type="project" value="UniProtKB-SubCell"/>
</dbReference>
<proteinExistence type="inferred from homology"/>
<dbReference type="HAMAP" id="MF_00377">
    <property type="entry name" value="DnaA_bact"/>
    <property type="match status" value="1"/>
</dbReference>
<evidence type="ECO:0000256" key="8">
    <source>
        <dbReference type="HAMAP-Rule" id="MF_00377"/>
    </source>
</evidence>
<dbReference type="CDD" id="cd00009">
    <property type="entry name" value="AAA"/>
    <property type="match status" value="1"/>
</dbReference>
<dbReference type="InterPro" id="IPR027417">
    <property type="entry name" value="P-loop_NTPase"/>
</dbReference>
<accession>A0A1F6AE53</accession>
<feature type="region of interest" description="Domain I, interacts with DnaA modulators" evidence="8">
    <location>
        <begin position="1"/>
        <end position="86"/>
    </location>
</feature>
<evidence type="ECO:0000256" key="2">
    <source>
        <dbReference type="ARBA" id="ARBA00022490"/>
    </source>
</evidence>
<dbReference type="InterPro" id="IPR013317">
    <property type="entry name" value="DnaA_dom"/>
</dbReference>
<evidence type="ECO:0000256" key="6">
    <source>
        <dbReference type="ARBA" id="ARBA00023121"/>
    </source>
</evidence>
<keyword evidence="3 8" id="KW-0235">DNA replication</keyword>
<comment type="similarity">
    <text evidence="1 8 11">Belongs to the DnaA family.</text>
</comment>
<dbReference type="SMART" id="SM00382">
    <property type="entry name" value="AAA"/>
    <property type="match status" value="1"/>
</dbReference>
<evidence type="ECO:0000259" key="13">
    <source>
        <dbReference type="SMART" id="SM00760"/>
    </source>
</evidence>
<evidence type="ECO:0000256" key="9">
    <source>
        <dbReference type="NCBIfam" id="TIGR00362"/>
    </source>
</evidence>
<evidence type="ECO:0000256" key="4">
    <source>
        <dbReference type="ARBA" id="ARBA00022741"/>
    </source>
</evidence>
<evidence type="ECO:0000256" key="7">
    <source>
        <dbReference type="ARBA" id="ARBA00023125"/>
    </source>
</evidence>
<dbReference type="InterPro" id="IPR013159">
    <property type="entry name" value="DnaA_C"/>
</dbReference>
<dbReference type="AlphaFoldDB" id="A0A1F6AE53"/>
<dbReference type="GO" id="GO:0005886">
    <property type="term" value="C:plasma membrane"/>
    <property type="evidence" value="ECO:0007669"/>
    <property type="project" value="TreeGrafter"/>
</dbReference>
<dbReference type="Pfam" id="PF00308">
    <property type="entry name" value="Bac_DnaA"/>
    <property type="match status" value="1"/>
</dbReference>
<reference evidence="14 15" key="1">
    <citation type="journal article" date="2016" name="Nat. Commun.">
        <title>Thousands of microbial genomes shed light on interconnected biogeochemical processes in an aquifer system.</title>
        <authorList>
            <person name="Anantharaman K."/>
            <person name="Brown C.T."/>
            <person name="Hug L.A."/>
            <person name="Sharon I."/>
            <person name="Castelle C.J."/>
            <person name="Probst A.J."/>
            <person name="Thomas B.C."/>
            <person name="Singh A."/>
            <person name="Wilkins M.J."/>
            <person name="Karaoz U."/>
            <person name="Brodie E.L."/>
            <person name="Williams K.H."/>
            <person name="Hubbard S.S."/>
            <person name="Banfield J.F."/>
        </authorList>
    </citation>
    <scope>NUCLEOTIDE SEQUENCE [LARGE SCALE GENOMIC DNA]</scope>
</reference>
<dbReference type="InterPro" id="IPR024633">
    <property type="entry name" value="DnaA_N_dom"/>
</dbReference>
<dbReference type="PANTHER" id="PTHR30050:SF2">
    <property type="entry name" value="CHROMOSOMAL REPLICATION INITIATOR PROTEIN DNAA"/>
    <property type="match status" value="1"/>
</dbReference>
<comment type="subunit">
    <text evidence="8">Oligomerizes as a right-handed, spiral filament on DNA at oriC.</text>
</comment>
<dbReference type="CDD" id="cd06571">
    <property type="entry name" value="Bac_DnaA_C"/>
    <property type="match status" value="1"/>
</dbReference>
<feature type="domain" description="Chromosomal replication initiator DnaA C-terminal" evidence="13">
    <location>
        <begin position="354"/>
        <end position="423"/>
    </location>
</feature>
<dbReference type="SUPFAM" id="SSF52540">
    <property type="entry name" value="P-loop containing nucleoside triphosphate hydrolases"/>
    <property type="match status" value="1"/>
</dbReference>
<keyword evidence="7 8" id="KW-0238">DNA-binding</keyword>
<dbReference type="InterPro" id="IPR003593">
    <property type="entry name" value="AAA+_ATPase"/>
</dbReference>
<dbReference type="Gene3D" id="1.10.8.60">
    <property type="match status" value="1"/>
</dbReference>
<gene>
    <name evidence="8" type="primary">dnaA</name>
    <name evidence="14" type="ORF">A3D03_00250</name>
</gene>
<evidence type="ECO:0000313" key="14">
    <source>
        <dbReference type="EMBL" id="OGG22557.1"/>
    </source>
</evidence>
<dbReference type="Pfam" id="PF11638">
    <property type="entry name" value="DnaA_N"/>
    <property type="match status" value="1"/>
</dbReference>
<protein>
    <recommendedName>
        <fullName evidence="8 9">Chromosomal replication initiator protein DnaA</fullName>
    </recommendedName>
</protein>
<evidence type="ECO:0000256" key="10">
    <source>
        <dbReference type="RuleBase" id="RU000577"/>
    </source>
</evidence>
<dbReference type="Gene3D" id="3.30.300.180">
    <property type="match status" value="1"/>
</dbReference>
<feature type="binding site" evidence="8">
    <location>
        <position position="153"/>
    </location>
    <ligand>
        <name>ATP</name>
        <dbReference type="ChEBI" id="CHEBI:30616"/>
    </ligand>
</feature>
<dbReference type="NCBIfam" id="TIGR00362">
    <property type="entry name" value="DnaA"/>
    <property type="match status" value="1"/>
</dbReference>
<dbReference type="PANTHER" id="PTHR30050">
    <property type="entry name" value="CHROMOSOMAL REPLICATION INITIATOR PROTEIN DNAA"/>
    <property type="match status" value="1"/>
</dbReference>
<feature type="binding site" evidence="8">
    <location>
        <position position="157"/>
    </location>
    <ligand>
        <name>ATP</name>
        <dbReference type="ChEBI" id="CHEBI:30616"/>
    </ligand>
</feature>
<dbReference type="Pfam" id="PF08299">
    <property type="entry name" value="Bac_DnaA_C"/>
    <property type="match status" value="1"/>
</dbReference>
<dbReference type="PROSITE" id="PS01008">
    <property type="entry name" value="DNAA"/>
    <property type="match status" value="1"/>
</dbReference>
<dbReference type="EMBL" id="MFJN01000001">
    <property type="protein sequence ID" value="OGG22557.1"/>
    <property type="molecule type" value="Genomic_DNA"/>
</dbReference>
<keyword evidence="6 8" id="KW-0446">Lipid-binding</keyword>
<dbReference type="GO" id="GO:0003688">
    <property type="term" value="F:DNA replication origin binding"/>
    <property type="evidence" value="ECO:0007669"/>
    <property type="project" value="UniProtKB-UniRule"/>
</dbReference>
<dbReference type="GO" id="GO:0008289">
    <property type="term" value="F:lipid binding"/>
    <property type="evidence" value="ECO:0007669"/>
    <property type="project" value="UniProtKB-KW"/>
</dbReference>
<feature type="binding site" evidence="8">
    <location>
        <position position="156"/>
    </location>
    <ligand>
        <name>ATP</name>
        <dbReference type="ChEBI" id="CHEBI:30616"/>
    </ligand>
</feature>
<evidence type="ECO:0000256" key="5">
    <source>
        <dbReference type="ARBA" id="ARBA00022840"/>
    </source>
</evidence>
<feature type="region of interest" description="Domain IV, binds dsDNA" evidence="8">
    <location>
        <begin position="325"/>
        <end position="446"/>
    </location>
</feature>
<evidence type="ECO:0000313" key="15">
    <source>
        <dbReference type="Proteomes" id="UP000177092"/>
    </source>
</evidence>
<sequence length="446" mass="50204">MDQQILWQTVLSDLELQVSKAVFQTLLSKIELLSIDNDTAVIGCQQPMLLNLIENRYCPLIKKTLDSYTKKNMRLVFTSKTKAVNKITDGPLFTMPRPQSNTGNFSDVRLNADFTFKNFAVSSSNQMAYAAATAVAHAPGISYNPLFLYGGVGVGKTHLMQAVGHEILKSNPSTKIIYCTGEEFTNDIIEAIGSKTTTPFKKKYRQLDLFMIDDVQFIAGKYSVQEEFFHTFNAIYQLKKQIILTSDRPPEEINKLEERLRSRFEGGLIIDIGQPDFELRTAILLIKAKQRGVNLTIEVAKLLASNVDNIRKLEGVFIRVLSESRTRNIPLDEELVNDVFGKTVKNQLEVNHVAPQQVINAVASYFNLTLSQLKGARRDKYLSRPRQILYYVMRVELGIPLMSIGDLLGGRDHSTVLHGVRKISGLLSTDEKIREDLLGIKNKIMG</sequence>
<keyword evidence="5 8" id="KW-0067">ATP-binding</keyword>
<dbReference type="Gene3D" id="3.40.50.300">
    <property type="entry name" value="P-loop containing nucleotide triphosphate hydrolases"/>
    <property type="match status" value="1"/>
</dbReference>
<dbReference type="GO" id="GO:0005524">
    <property type="term" value="F:ATP binding"/>
    <property type="evidence" value="ECO:0007669"/>
    <property type="project" value="UniProtKB-UniRule"/>
</dbReference>
<evidence type="ECO:0000256" key="3">
    <source>
        <dbReference type="ARBA" id="ARBA00022705"/>
    </source>
</evidence>
<comment type="caution">
    <text evidence="14">The sequence shown here is derived from an EMBL/GenBank/DDBJ whole genome shotgun (WGS) entry which is preliminary data.</text>
</comment>
<comment type="caution">
    <text evidence="8">Lacks conserved residue(s) required for the propagation of feature annotation.</text>
</comment>
<dbReference type="Gene3D" id="1.10.1750.10">
    <property type="match status" value="1"/>
</dbReference>
<keyword evidence="4 8" id="KW-0547">Nucleotide-binding</keyword>
<keyword evidence="2 8" id="KW-0963">Cytoplasm</keyword>
<dbReference type="Proteomes" id="UP000177092">
    <property type="component" value="Unassembled WGS sequence"/>
</dbReference>
<dbReference type="STRING" id="1798384.A3D03_00250"/>
<dbReference type="InterPro" id="IPR010921">
    <property type="entry name" value="Trp_repressor/repl_initiator"/>
</dbReference>
<name>A0A1F6AE53_9BACT</name>
<dbReference type="SUPFAM" id="SSF48295">
    <property type="entry name" value="TrpR-like"/>
    <property type="match status" value="1"/>
</dbReference>
<dbReference type="FunFam" id="3.40.50.300:FF:000668">
    <property type="entry name" value="Chromosomal replication initiator protein DnaA"/>
    <property type="match status" value="1"/>
</dbReference>
<evidence type="ECO:0000256" key="11">
    <source>
        <dbReference type="RuleBase" id="RU004227"/>
    </source>
</evidence>
<comment type="function">
    <text evidence="8 10">Plays an essential role in the initiation and regulation of chromosomal replication. ATP-DnaA binds to the origin of replication (oriC) to initiate formation of the DNA replication initiation complex once per cell cycle. Binds the DnaA box (a 9 base pair repeat at the origin) and separates the double-stranded (ds)DNA. Forms a right-handed helical filament on oriC DNA; dsDNA binds to the exterior of the filament while single-stranded (ss)DNA is stabiized in the filament's interior. The ATP-DnaA-oriC complex binds and stabilizes one strand of the AT-rich DNA unwinding element (DUE), permitting loading of DNA polymerase. After initiation quickly degrades to an ADP-DnaA complex that is not apt for DNA replication. Binds acidic phospholipids.</text>
</comment>
<feature type="domain" description="AAA+ ATPase" evidence="12">
    <location>
        <begin position="142"/>
        <end position="276"/>
    </location>
</feature>